<keyword evidence="2" id="KW-0378">Hydrolase</keyword>
<proteinExistence type="predicted"/>
<keyword evidence="3" id="KW-1185">Reference proteome</keyword>
<dbReference type="PANTHER" id="PTHR33877:SF2">
    <property type="entry name" value="OS07G0170200 PROTEIN"/>
    <property type="match status" value="1"/>
</dbReference>
<dbReference type="GO" id="GO:0004519">
    <property type="term" value="F:endonuclease activity"/>
    <property type="evidence" value="ECO:0007669"/>
    <property type="project" value="UniProtKB-KW"/>
</dbReference>
<dbReference type="RefSeq" id="WP_242938252.1">
    <property type="nucleotide sequence ID" value="NZ_CP094326.1"/>
</dbReference>
<gene>
    <name evidence="2" type="ORF">MQE36_05920</name>
</gene>
<protein>
    <submittedName>
        <fullName evidence="2">HNH endonuclease</fullName>
    </submittedName>
</protein>
<dbReference type="Pfam" id="PF01844">
    <property type="entry name" value="HNH"/>
    <property type="match status" value="1"/>
</dbReference>
<sequence>MGSIQEWGEKVNWEERVKAVCKPCWELKYCPYGPLVEDFPLKSENDEKSCRIFGHDCPVFYVAEPLTETKELRKITRHIPRVTQFRVMKRENQICQVCKKSVIDEDIEFDHIIPWSKGGSSEESNIRLLCSDCNRKRGNKFEDEYLITNVVDHLSEPFNVGVIDFLKEISKFGHEFYENEGFYPTENDFAECLNEGEKTIAEIKGAEYLNDLVDFFTAKKPSEISESDFNTLKYRWGFIDRKIHRIKHSATKFDSNPKHIVQLENDLTKKMGLRIKQDKKTFDGWLKK</sequence>
<dbReference type="CDD" id="cd00085">
    <property type="entry name" value="HNHc"/>
    <property type="match status" value="1"/>
</dbReference>
<dbReference type="Gene3D" id="1.10.30.50">
    <property type="match status" value="1"/>
</dbReference>
<dbReference type="Proteomes" id="UP000829476">
    <property type="component" value="Chromosome"/>
</dbReference>
<feature type="domain" description="HNH nuclease" evidence="1">
    <location>
        <begin position="82"/>
        <end position="135"/>
    </location>
</feature>
<organism evidence="2 3">
    <name type="scientific">Zhouia spongiae</name>
    <dbReference type="NCBI Taxonomy" id="2202721"/>
    <lineage>
        <taxon>Bacteria</taxon>
        <taxon>Pseudomonadati</taxon>
        <taxon>Bacteroidota</taxon>
        <taxon>Flavobacteriia</taxon>
        <taxon>Flavobacteriales</taxon>
        <taxon>Flavobacteriaceae</taxon>
        <taxon>Zhouia</taxon>
    </lineage>
</organism>
<dbReference type="EMBL" id="CP094326">
    <property type="protein sequence ID" value="UNY99883.1"/>
    <property type="molecule type" value="Genomic_DNA"/>
</dbReference>
<dbReference type="PANTHER" id="PTHR33877">
    <property type="entry name" value="SLL1193 PROTEIN"/>
    <property type="match status" value="1"/>
</dbReference>
<dbReference type="InterPro" id="IPR002711">
    <property type="entry name" value="HNH"/>
</dbReference>
<evidence type="ECO:0000259" key="1">
    <source>
        <dbReference type="SMART" id="SM00507"/>
    </source>
</evidence>
<dbReference type="InterPro" id="IPR052892">
    <property type="entry name" value="NA-targeting_endonuclease"/>
</dbReference>
<dbReference type="InterPro" id="IPR003615">
    <property type="entry name" value="HNH_nuc"/>
</dbReference>
<dbReference type="SMART" id="SM00507">
    <property type="entry name" value="HNHc"/>
    <property type="match status" value="1"/>
</dbReference>
<reference evidence="2 3" key="1">
    <citation type="journal article" date="2018" name="Int. J. Syst. Evol. Microbiol.">
        <title>Zhouia spongiae sp. nov., isolated from a marine sponge.</title>
        <authorList>
            <person name="Zhuang L."/>
            <person name="Lin B."/>
            <person name="Qin F."/>
            <person name="Luo L."/>
        </authorList>
    </citation>
    <scope>NUCLEOTIDE SEQUENCE [LARGE SCALE GENOMIC DNA]</scope>
    <source>
        <strain evidence="2 3">HN-Y44</strain>
    </source>
</reference>
<name>A0ABY3YQF6_9FLAO</name>
<keyword evidence="2" id="KW-0540">Nuclease</keyword>
<evidence type="ECO:0000313" key="2">
    <source>
        <dbReference type="EMBL" id="UNY99883.1"/>
    </source>
</evidence>
<accession>A0ABY3YQF6</accession>
<keyword evidence="2" id="KW-0255">Endonuclease</keyword>
<evidence type="ECO:0000313" key="3">
    <source>
        <dbReference type="Proteomes" id="UP000829476"/>
    </source>
</evidence>